<dbReference type="PANTHER" id="PTHR31435">
    <property type="entry name" value="PROTEIN NATD1"/>
    <property type="match status" value="1"/>
</dbReference>
<organism evidence="2 3">
    <name type="scientific">Fulvivirga marina</name>
    <dbReference type="NCBI Taxonomy" id="2494733"/>
    <lineage>
        <taxon>Bacteria</taxon>
        <taxon>Pseudomonadati</taxon>
        <taxon>Bacteroidota</taxon>
        <taxon>Cytophagia</taxon>
        <taxon>Cytophagales</taxon>
        <taxon>Fulvivirgaceae</taxon>
        <taxon>Fulvivirga</taxon>
    </lineage>
</organism>
<dbReference type="AlphaFoldDB" id="A0A937KAY2"/>
<dbReference type="InterPro" id="IPR045057">
    <property type="entry name" value="Gcn5-rel_NAT"/>
</dbReference>
<evidence type="ECO:0000259" key="1">
    <source>
        <dbReference type="PROSITE" id="PS51729"/>
    </source>
</evidence>
<dbReference type="PROSITE" id="PS51729">
    <property type="entry name" value="GNAT_YJDJ"/>
    <property type="match status" value="1"/>
</dbReference>
<keyword evidence="3" id="KW-1185">Reference proteome</keyword>
<reference evidence="2" key="1">
    <citation type="submission" date="2021-01" db="EMBL/GenBank/DDBJ databases">
        <title>Fulvivirga kasyanovii gen. nov., sp nov., a novel member of the phylum Bacteroidetes isolated from seawater in a mussel farm.</title>
        <authorList>
            <person name="Zhao L.-H."/>
            <person name="Wang Z.-J."/>
        </authorList>
    </citation>
    <scope>NUCLEOTIDE SEQUENCE</scope>
    <source>
        <strain evidence="2">29W222</strain>
    </source>
</reference>
<dbReference type="InterPro" id="IPR016181">
    <property type="entry name" value="Acyl_CoA_acyltransferase"/>
</dbReference>
<dbReference type="InterPro" id="IPR031165">
    <property type="entry name" value="GNAT_YJDJ"/>
</dbReference>
<dbReference type="PANTHER" id="PTHR31435:SF9">
    <property type="entry name" value="PROTEIN NATD1"/>
    <property type="match status" value="1"/>
</dbReference>
<feature type="domain" description="N-acetyltransferase" evidence="1">
    <location>
        <begin position="6"/>
        <end position="92"/>
    </location>
</feature>
<dbReference type="CDD" id="cd04301">
    <property type="entry name" value="NAT_SF"/>
    <property type="match status" value="1"/>
</dbReference>
<name>A0A937KAY2_9BACT</name>
<protein>
    <submittedName>
        <fullName evidence="2">N-acetyltransferase</fullName>
    </submittedName>
</protein>
<proteinExistence type="predicted"/>
<dbReference type="RefSeq" id="WP_202854655.1">
    <property type="nucleotide sequence ID" value="NZ_JAEUGD010000004.1"/>
</dbReference>
<accession>A0A937KAY2</accession>
<sequence length="96" mass="11188">MDCSVKLDMVGKRFTTTVEGKQGYLQFRQISPHIFDLNYINVHEDLRGRGIASSLLHDVLIFAQKEHIQIIPGCEFVVTYLEKHPEFRCVAWHESR</sequence>
<gene>
    <name evidence="2" type="ORF">JMN32_02265</name>
</gene>
<dbReference type="SUPFAM" id="SSF55729">
    <property type="entry name" value="Acyl-CoA N-acyltransferases (Nat)"/>
    <property type="match status" value="1"/>
</dbReference>
<comment type="caution">
    <text evidence="2">The sequence shown here is derived from an EMBL/GenBank/DDBJ whole genome shotgun (WGS) entry which is preliminary data.</text>
</comment>
<dbReference type="Pfam" id="PF14542">
    <property type="entry name" value="Acetyltransf_CG"/>
    <property type="match status" value="1"/>
</dbReference>
<evidence type="ECO:0000313" key="2">
    <source>
        <dbReference type="EMBL" id="MBL6445114.1"/>
    </source>
</evidence>
<evidence type="ECO:0000313" key="3">
    <source>
        <dbReference type="Proteomes" id="UP000614216"/>
    </source>
</evidence>
<dbReference type="Proteomes" id="UP000614216">
    <property type="component" value="Unassembled WGS sequence"/>
</dbReference>
<dbReference type="Gene3D" id="3.40.630.30">
    <property type="match status" value="1"/>
</dbReference>
<dbReference type="EMBL" id="JAEUGD010000004">
    <property type="protein sequence ID" value="MBL6445114.1"/>
    <property type="molecule type" value="Genomic_DNA"/>
</dbReference>